<keyword evidence="11" id="KW-0812">Transmembrane</keyword>
<evidence type="ECO:0000313" key="14">
    <source>
        <dbReference type="EMBL" id="GFP59955.1"/>
    </source>
</evidence>
<dbReference type="SUPFAM" id="SSF50630">
    <property type="entry name" value="Acid proteases"/>
    <property type="match status" value="1"/>
</dbReference>
<feature type="compositionally biased region" description="Low complexity" evidence="10">
    <location>
        <begin position="426"/>
        <end position="446"/>
    </location>
</feature>
<evidence type="ECO:0000256" key="1">
    <source>
        <dbReference type="ARBA" id="ARBA00007447"/>
    </source>
</evidence>
<keyword evidence="3 12" id="KW-0732">Signal</keyword>
<comment type="caution">
    <text evidence="14">The sequence shown here is derived from an EMBL/GenBank/DDBJ whole genome shotgun (WGS) entry which is preliminary data.</text>
</comment>
<proteinExistence type="inferred from homology"/>
<evidence type="ECO:0000256" key="7">
    <source>
        <dbReference type="ARBA" id="ARBA00068059"/>
    </source>
</evidence>
<evidence type="ECO:0000259" key="13">
    <source>
        <dbReference type="PROSITE" id="PS51767"/>
    </source>
</evidence>
<protein>
    <recommendedName>
        <fullName evidence="7">Probable aspartic-type endopeptidase OPSB</fullName>
    </recommendedName>
    <alternativeName>
        <fullName evidence="6">Probable aspartic-type endopeptidase opsB</fullName>
    </alternativeName>
</protein>
<evidence type="ECO:0000256" key="11">
    <source>
        <dbReference type="SAM" id="Phobius"/>
    </source>
</evidence>
<gene>
    <name evidence="14" type="ORF">TASIC1_0015012400</name>
</gene>
<feature type="active site" evidence="8">
    <location>
        <position position="277"/>
    </location>
</feature>
<evidence type="ECO:0000313" key="15">
    <source>
        <dbReference type="Proteomes" id="UP000517252"/>
    </source>
</evidence>
<evidence type="ECO:0000256" key="9">
    <source>
        <dbReference type="RuleBase" id="RU000454"/>
    </source>
</evidence>
<reference evidence="14" key="1">
    <citation type="submission" date="2020-07" db="EMBL/GenBank/DDBJ databases">
        <title>Trichoderma asperellum IC-1 whole genome shotgun sequence.</title>
        <authorList>
            <person name="Kanamasa S."/>
            <person name="Takahashi H."/>
        </authorList>
    </citation>
    <scope>NUCLEOTIDE SEQUENCE [LARGE SCALE GENOMIC DNA]</scope>
    <source>
        <strain evidence="14">IC-1</strain>
    </source>
</reference>
<dbReference type="PANTHER" id="PTHR47965">
    <property type="entry name" value="ASPARTYL PROTEASE-RELATED"/>
    <property type="match status" value="1"/>
</dbReference>
<feature type="transmembrane region" description="Helical" evidence="11">
    <location>
        <begin position="467"/>
        <end position="488"/>
    </location>
</feature>
<dbReference type="OrthoDB" id="771136at2759"/>
<dbReference type="PROSITE" id="PS51767">
    <property type="entry name" value="PEPTIDASE_A1"/>
    <property type="match status" value="1"/>
</dbReference>
<dbReference type="GO" id="GO:0009277">
    <property type="term" value="C:fungal-type cell wall"/>
    <property type="evidence" value="ECO:0007669"/>
    <property type="project" value="TreeGrafter"/>
</dbReference>
<keyword evidence="2 9" id="KW-0645">Protease</keyword>
<evidence type="ECO:0000256" key="6">
    <source>
        <dbReference type="ARBA" id="ARBA00067536"/>
    </source>
</evidence>
<dbReference type="GO" id="GO:0006508">
    <property type="term" value="P:proteolysis"/>
    <property type="evidence" value="ECO:0007669"/>
    <property type="project" value="UniProtKB-KW"/>
</dbReference>
<dbReference type="InterPro" id="IPR033121">
    <property type="entry name" value="PEPTIDASE_A1"/>
</dbReference>
<dbReference type="Proteomes" id="UP000517252">
    <property type="component" value="Unassembled WGS sequence"/>
</dbReference>
<feature type="domain" description="Peptidase A1" evidence="13">
    <location>
        <begin position="57"/>
        <end position="400"/>
    </location>
</feature>
<keyword evidence="11" id="KW-0472">Membrane</keyword>
<dbReference type="Gene3D" id="2.40.70.10">
    <property type="entry name" value="Acid Proteases"/>
    <property type="match status" value="2"/>
</dbReference>
<organism evidence="14 15">
    <name type="scientific">Trichoderma asperellum</name>
    <name type="common">Filamentous fungus</name>
    <dbReference type="NCBI Taxonomy" id="101201"/>
    <lineage>
        <taxon>Eukaryota</taxon>
        <taxon>Fungi</taxon>
        <taxon>Dikarya</taxon>
        <taxon>Ascomycota</taxon>
        <taxon>Pezizomycotina</taxon>
        <taxon>Sordariomycetes</taxon>
        <taxon>Hypocreomycetidae</taxon>
        <taxon>Hypocreales</taxon>
        <taxon>Hypocreaceae</taxon>
        <taxon>Trichoderma</taxon>
    </lineage>
</organism>
<feature type="region of interest" description="Disordered" evidence="10">
    <location>
        <begin position="422"/>
        <end position="446"/>
    </location>
</feature>
<feature type="signal peptide" evidence="12">
    <location>
        <begin position="1"/>
        <end position="19"/>
    </location>
</feature>
<dbReference type="GO" id="GO:0031505">
    <property type="term" value="P:fungal-type cell wall organization"/>
    <property type="evidence" value="ECO:0007669"/>
    <property type="project" value="TreeGrafter"/>
</dbReference>
<dbReference type="PROSITE" id="PS00141">
    <property type="entry name" value="ASP_PROTEASE"/>
    <property type="match status" value="1"/>
</dbReference>
<evidence type="ECO:0000256" key="2">
    <source>
        <dbReference type="ARBA" id="ARBA00022670"/>
    </source>
</evidence>
<dbReference type="PANTHER" id="PTHR47965:SF79">
    <property type="entry name" value="ASPARTIC PROTEINASE"/>
    <property type="match status" value="1"/>
</dbReference>
<name>A0A6V8R757_TRIAP</name>
<dbReference type="InterPro" id="IPR001461">
    <property type="entry name" value="Aspartic_peptidase_A1"/>
</dbReference>
<evidence type="ECO:0000256" key="8">
    <source>
        <dbReference type="PIRSR" id="PIRSR601461-1"/>
    </source>
</evidence>
<feature type="active site" evidence="8">
    <location>
        <position position="75"/>
    </location>
</feature>
<evidence type="ECO:0000256" key="12">
    <source>
        <dbReference type="SAM" id="SignalP"/>
    </source>
</evidence>
<feature type="chain" id="PRO_5027691198" description="Probable aspartic-type endopeptidase OPSB" evidence="12">
    <location>
        <begin position="20"/>
        <end position="489"/>
    </location>
</feature>
<evidence type="ECO:0000256" key="4">
    <source>
        <dbReference type="ARBA" id="ARBA00022750"/>
    </source>
</evidence>
<evidence type="ECO:0000256" key="5">
    <source>
        <dbReference type="ARBA" id="ARBA00022801"/>
    </source>
</evidence>
<dbReference type="FunFam" id="2.40.70.10:FF:000011">
    <property type="entry name" value="Aspartic protease"/>
    <property type="match status" value="1"/>
</dbReference>
<evidence type="ECO:0000256" key="10">
    <source>
        <dbReference type="SAM" id="MobiDB-lite"/>
    </source>
</evidence>
<keyword evidence="5 9" id="KW-0378">Hydrolase</keyword>
<dbReference type="AlphaFoldDB" id="A0A6V8R757"/>
<accession>A0A6V8R757</accession>
<dbReference type="InterPro" id="IPR001969">
    <property type="entry name" value="Aspartic_peptidase_AS"/>
</dbReference>
<keyword evidence="11" id="KW-1133">Transmembrane helix</keyword>
<sequence>MKASPLATAGIALASAAQAQVVQFDIEKRDGPHLRDLSRRATTVNGVLSNQQVQGGYFLNVEVGTPPQNITLQLDTGSSDVWVPASSADICTQVSQRNPGCTFGSFNSDKSSTFVDVGQGDFDITYVDNSFSKGDYFQDDFHIGGVTVSNLTMGLGLDSSIANGLIGVGYINDEASLGTTRSTYPNLPVVLQKEKLINTVAYSLWLNDLDASTGSILFGGIDTEKYQGDLTKINILRADNSNVFTEFAVELYEVQATSPSGTDTLSTSENTLVAVLDSGTTLTYLPQDMAEEAWKEVGASYNEEFGLAVVPCSIRNINGHFSFTFAGPQGPKINVSMAELALDLFSGGPAPKFSSGPNQGQSVCEFGIQNATGAPYLLGDTFLRSAFVVYDLVNNEIAIAPTNFNSTKTNVVAFASSGAPIPSATSAPNQSKSGPSSSTGSGLSAASGFHSDDNAAPLTAAFSGPGAIVVGLTLSYTLLGSAIFGIGWL</sequence>
<dbReference type="GO" id="GO:0005576">
    <property type="term" value="C:extracellular region"/>
    <property type="evidence" value="ECO:0007669"/>
    <property type="project" value="TreeGrafter"/>
</dbReference>
<dbReference type="EMBL" id="BLZH01000015">
    <property type="protein sequence ID" value="GFP59955.1"/>
    <property type="molecule type" value="Genomic_DNA"/>
</dbReference>
<evidence type="ECO:0000256" key="3">
    <source>
        <dbReference type="ARBA" id="ARBA00022729"/>
    </source>
</evidence>
<dbReference type="PRINTS" id="PR00792">
    <property type="entry name" value="PEPSIN"/>
</dbReference>
<keyword evidence="4 9" id="KW-0064">Aspartyl protease</keyword>
<comment type="similarity">
    <text evidence="1 9">Belongs to the peptidase A1 family.</text>
</comment>
<dbReference type="GO" id="GO:0004190">
    <property type="term" value="F:aspartic-type endopeptidase activity"/>
    <property type="evidence" value="ECO:0007669"/>
    <property type="project" value="UniProtKB-KW"/>
</dbReference>
<dbReference type="CDD" id="cd05474">
    <property type="entry name" value="SAP_like"/>
    <property type="match status" value="1"/>
</dbReference>
<dbReference type="InterPro" id="IPR021109">
    <property type="entry name" value="Peptidase_aspartic_dom_sf"/>
</dbReference>
<dbReference type="Pfam" id="PF00026">
    <property type="entry name" value="Asp"/>
    <property type="match status" value="1"/>
</dbReference>
<dbReference type="InterPro" id="IPR033876">
    <property type="entry name" value="SAP-like"/>
</dbReference>